<accession>A0A4U1BLL1</accession>
<protein>
    <recommendedName>
        <fullName evidence="5">Lipoprotein</fullName>
    </recommendedName>
</protein>
<dbReference type="Proteomes" id="UP000305675">
    <property type="component" value="Unassembled WGS sequence"/>
</dbReference>
<gene>
    <name evidence="3" type="ORF">FCL42_15080</name>
</gene>
<dbReference type="OrthoDB" id="9965370at2"/>
<keyword evidence="2" id="KW-0732">Signal</keyword>
<feature type="signal peptide" evidence="2">
    <location>
        <begin position="1"/>
        <end position="24"/>
    </location>
</feature>
<feature type="chain" id="PRO_5020788539" description="Lipoprotein" evidence="2">
    <location>
        <begin position="25"/>
        <end position="75"/>
    </location>
</feature>
<reference evidence="3 4" key="1">
    <citation type="submission" date="2019-04" db="EMBL/GenBank/DDBJ databases">
        <authorList>
            <person name="Hwang J.C."/>
        </authorList>
    </citation>
    <scope>NUCLEOTIDE SEQUENCE [LARGE SCALE GENOMIC DNA]</scope>
    <source>
        <strain evidence="3 4">IMCC35002</strain>
    </source>
</reference>
<evidence type="ECO:0000313" key="4">
    <source>
        <dbReference type="Proteomes" id="UP000305675"/>
    </source>
</evidence>
<feature type="region of interest" description="Disordered" evidence="1">
    <location>
        <begin position="54"/>
        <end position="75"/>
    </location>
</feature>
<name>A0A4U1BLL1_9GAMM</name>
<proteinExistence type="predicted"/>
<evidence type="ECO:0000256" key="1">
    <source>
        <dbReference type="SAM" id="MobiDB-lite"/>
    </source>
</evidence>
<comment type="caution">
    <text evidence="3">The sequence shown here is derived from an EMBL/GenBank/DDBJ whole genome shotgun (WGS) entry which is preliminary data.</text>
</comment>
<organism evidence="3 4">
    <name type="scientific">Ferrimonas aestuarii</name>
    <dbReference type="NCBI Taxonomy" id="2569539"/>
    <lineage>
        <taxon>Bacteria</taxon>
        <taxon>Pseudomonadati</taxon>
        <taxon>Pseudomonadota</taxon>
        <taxon>Gammaproteobacteria</taxon>
        <taxon>Alteromonadales</taxon>
        <taxon>Ferrimonadaceae</taxon>
        <taxon>Ferrimonas</taxon>
    </lineage>
</organism>
<sequence length="75" mass="8441">MLNKLSLIVLMAVFVSGCSTLMHHDCNPCKELTASSTERDQLWAKLKSDQSYALNNQPRSRDCSHSRCNHTTGCR</sequence>
<keyword evidence="4" id="KW-1185">Reference proteome</keyword>
<evidence type="ECO:0000256" key="2">
    <source>
        <dbReference type="SAM" id="SignalP"/>
    </source>
</evidence>
<evidence type="ECO:0000313" key="3">
    <source>
        <dbReference type="EMBL" id="TKB53004.1"/>
    </source>
</evidence>
<evidence type="ECO:0008006" key="5">
    <source>
        <dbReference type="Google" id="ProtNLM"/>
    </source>
</evidence>
<dbReference type="AlphaFoldDB" id="A0A4U1BLL1"/>
<dbReference type="EMBL" id="SWCJ01000013">
    <property type="protein sequence ID" value="TKB53004.1"/>
    <property type="molecule type" value="Genomic_DNA"/>
</dbReference>
<dbReference type="PROSITE" id="PS51257">
    <property type="entry name" value="PROKAR_LIPOPROTEIN"/>
    <property type="match status" value="1"/>
</dbReference>
<dbReference type="RefSeq" id="WP_136864258.1">
    <property type="nucleotide sequence ID" value="NZ_SWCJ01000013.1"/>
</dbReference>